<evidence type="ECO:0000256" key="5">
    <source>
        <dbReference type="SAM" id="SignalP"/>
    </source>
</evidence>
<dbReference type="Pfam" id="PF00188">
    <property type="entry name" value="CAP"/>
    <property type="match status" value="1"/>
</dbReference>
<dbReference type="Gene3D" id="3.40.33.10">
    <property type="entry name" value="CAP"/>
    <property type="match status" value="1"/>
</dbReference>
<feature type="signal peptide" evidence="5">
    <location>
        <begin position="1"/>
        <end position="15"/>
    </location>
</feature>
<gene>
    <name evidence="7" type="ORF">PVAND_012790</name>
</gene>
<evidence type="ECO:0000313" key="8">
    <source>
        <dbReference type="Proteomes" id="UP001107558"/>
    </source>
</evidence>
<keyword evidence="8" id="KW-1185">Reference proteome</keyword>
<dbReference type="GO" id="GO:0005576">
    <property type="term" value="C:extracellular region"/>
    <property type="evidence" value="ECO:0007669"/>
    <property type="project" value="UniProtKB-SubCell"/>
</dbReference>
<dbReference type="PIRSF" id="PIRSF038921">
    <property type="entry name" value="P14a"/>
    <property type="match status" value="1"/>
</dbReference>
<evidence type="ECO:0000259" key="6">
    <source>
        <dbReference type="SMART" id="SM00198"/>
    </source>
</evidence>
<dbReference type="Proteomes" id="UP001107558">
    <property type="component" value="Chromosome 1"/>
</dbReference>
<comment type="caution">
    <text evidence="7">The sequence shown here is derived from an EMBL/GenBank/DDBJ whole genome shotgun (WGS) entry which is preliminary data.</text>
</comment>
<dbReference type="InterPro" id="IPR035940">
    <property type="entry name" value="CAP_sf"/>
</dbReference>
<evidence type="ECO:0000256" key="4">
    <source>
        <dbReference type="ARBA" id="ARBA00022729"/>
    </source>
</evidence>
<organism evidence="7 8">
    <name type="scientific">Polypedilum vanderplanki</name>
    <name type="common">Sleeping chironomid midge</name>
    <dbReference type="NCBI Taxonomy" id="319348"/>
    <lineage>
        <taxon>Eukaryota</taxon>
        <taxon>Metazoa</taxon>
        <taxon>Ecdysozoa</taxon>
        <taxon>Arthropoda</taxon>
        <taxon>Hexapoda</taxon>
        <taxon>Insecta</taxon>
        <taxon>Pterygota</taxon>
        <taxon>Neoptera</taxon>
        <taxon>Endopterygota</taxon>
        <taxon>Diptera</taxon>
        <taxon>Nematocera</taxon>
        <taxon>Chironomoidea</taxon>
        <taxon>Chironomidae</taxon>
        <taxon>Chironominae</taxon>
        <taxon>Polypedilum</taxon>
        <taxon>Polypedilum</taxon>
    </lineage>
</organism>
<dbReference type="SUPFAM" id="SSF55797">
    <property type="entry name" value="PR-1-like"/>
    <property type="match status" value="1"/>
</dbReference>
<accession>A0A9J6CNM5</accession>
<dbReference type="SMART" id="SM00198">
    <property type="entry name" value="SCP"/>
    <property type="match status" value="1"/>
</dbReference>
<evidence type="ECO:0000313" key="7">
    <source>
        <dbReference type="EMBL" id="KAG5683516.1"/>
    </source>
</evidence>
<dbReference type="InterPro" id="IPR034763">
    <property type="entry name" value="P14a_insect"/>
</dbReference>
<protein>
    <recommendedName>
        <fullName evidence="6">SCP domain-containing protein</fullName>
    </recommendedName>
</protein>
<evidence type="ECO:0000256" key="3">
    <source>
        <dbReference type="ARBA" id="ARBA00022525"/>
    </source>
</evidence>
<dbReference type="OrthoDB" id="414826at2759"/>
<keyword evidence="3" id="KW-0964">Secreted</keyword>
<dbReference type="AlphaFoldDB" id="A0A9J6CNM5"/>
<feature type="chain" id="PRO_5039929180" description="SCP domain-containing protein" evidence="5">
    <location>
        <begin position="16"/>
        <end position="283"/>
    </location>
</feature>
<evidence type="ECO:0000256" key="1">
    <source>
        <dbReference type="ARBA" id="ARBA00004613"/>
    </source>
</evidence>
<dbReference type="InterPro" id="IPR001283">
    <property type="entry name" value="CRISP-related"/>
</dbReference>
<dbReference type="PANTHER" id="PTHR10334">
    <property type="entry name" value="CYSTEINE-RICH SECRETORY PROTEIN-RELATED"/>
    <property type="match status" value="1"/>
</dbReference>
<reference evidence="7" key="1">
    <citation type="submission" date="2021-03" db="EMBL/GenBank/DDBJ databases">
        <title>Chromosome level genome of the anhydrobiotic midge Polypedilum vanderplanki.</title>
        <authorList>
            <person name="Yoshida Y."/>
            <person name="Kikawada T."/>
            <person name="Gusev O."/>
        </authorList>
    </citation>
    <scope>NUCLEOTIDE SEQUENCE</scope>
    <source>
        <strain evidence="7">NIAS01</strain>
        <tissue evidence="7">Whole body or cell culture</tissue>
    </source>
</reference>
<feature type="domain" description="SCP" evidence="6">
    <location>
        <begin position="58"/>
        <end position="226"/>
    </location>
</feature>
<name>A0A9J6CNM5_POLVA</name>
<dbReference type="CDD" id="cd05380">
    <property type="entry name" value="CAP_euk"/>
    <property type="match status" value="1"/>
</dbReference>
<dbReference type="InterPro" id="IPR014044">
    <property type="entry name" value="CAP_dom"/>
</dbReference>
<evidence type="ECO:0000256" key="2">
    <source>
        <dbReference type="ARBA" id="ARBA00009923"/>
    </source>
</evidence>
<keyword evidence="4 5" id="KW-0732">Signal</keyword>
<proteinExistence type="inferred from homology"/>
<comment type="subcellular location">
    <subcellularLocation>
        <location evidence="1">Secreted</location>
    </subcellularLocation>
</comment>
<dbReference type="EMBL" id="JADBJN010000001">
    <property type="protein sequence ID" value="KAG5683516.1"/>
    <property type="molecule type" value="Genomic_DNA"/>
</dbReference>
<comment type="similarity">
    <text evidence="2">Belongs to the CRISP family.</text>
</comment>
<sequence length="283" mass="31512">MKFLLILVFIAFSSAQTVDWCNIANCPQRSHLWCLNPYFELSEACNQNGANLATINQALQTIIVDRHNFHRNAVAGGTVTGSDGLLPRAARMASIQWSPELARVAQLNALRCAFGHDTCRRTPDFPYSGQNLAGLWTSFNETSPSFVIQEYLIEMINLWFSEHRNTRRQDITTFTTLNVNGQPIGHFTSLVNEHQTHVGCAVIHYQDSGSRFHYIVCNYAFTNIQGFRVYTDSTTAGSGCTTGRNPVYNNLCSINERIDVKNPFIGTANIADDSGIVTIGGFF</sequence>